<evidence type="ECO:0000256" key="2">
    <source>
        <dbReference type="ARBA" id="ARBA00022679"/>
    </source>
</evidence>
<evidence type="ECO:0000256" key="6">
    <source>
        <dbReference type="SAM" id="MobiDB-lite"/>
    </source>
</evidence>
<keyword evidence="4 9" id="KW-0418">Kinase</keyword>
<dbReference type="Proteomes" id="UP000237968">
    <property type="component" value="Unassembled WGS sequence"/>
</dbReference>
<accession>A0A2S9YBK8</accession>
<feature type="region of interest" description="Disordered" evidence="6">
    <location>
        <begin position="364"/>
        <end position="398"/>
    </location>
</feature>
<comment type="caution">
    <text evidence="9">The sequence shown here is derived from an EMBL/GenBank/DDBJ whole genome shotgun (WGS) entry which is preliminary data.</text>
</comment>
<dbReference type="InterPro" id="IPR000719">
    <property type="entry name" value="Prot_kinase_dom"/>
</dbReference>
<dbReference type="EC" id="2.7.11.1" evidence="1"/>
<evidence type="ECO:0000256" key="4">
    <source>
        <dbReference type="ARBA" id="ARBA00022777"/>
    </source>
</evidence>
<evidence type="ECO:0000256" key="5">
    <source>
        <dbReference type="ARBA" id="ARBA00022840"/>
    </source>
</evidence>
<evidence type="ECO:0000259" key="8">
    <source>
        <dbReference type="PROSITE" id="PS50011"/>
    </source>
</evidence>
<dbReference type="GO" id="GO:0005524">
    <property type="term" value="F:ATP binding"/>
    <property type="evidence" value="ECO:0007669"/>
    <property type="project" value="UniProtKB-KW"/>
</dbReference>
<dbReference type="AlphaFoldDB" id="A0A2S9YBK8"/>
<dbReference type="Gene3D" id="1.10.510.10">
    <property type="entry name" value="Transferase(Phosphotransferase) domain 1"/>
    <property type="match status" value="1"/>
</dbReference>
<feature type="region of interest" description="Disordered" evidence="6">
    <location>
        <begin position="1"/>
        <end position="26"/>
    </location>
</feature>
<dbReference type="PANTHER" id="PTHR43671">
    <property type="entry name" value="SERINE/THREONINE-PROTEIN KINASE NEK"/>
    <property type="match status" value="1"/>
</dbReference>
<evidence type="ECO:0000256" key="7">
    <source>
        <dbReference type="SAM" id="Phobius"/>
    </source>
</evidence>
<evidence type="ECO:0000256" key="1">
    <source>
        <dbReference type="ARBA" id="ARBA00012513"/>
    </source>
</evidence>
<keyword evidence="5" id="KW-0067">ATP-binding</keyword>
<evidence type="ECO:0000313" key="10">
    <source>
        <dbReference type="Proteomes" id="UP000237968"/>
    </source>
</evidence>
<proteinExistence type="predicted"/>
<gene>
    <name evidence="9" type="primary">prkC_17</name>
    <name evidence="9" type="ORF">ENSA5_22450</name>
</gene>
<dbReference type="EMBL" id="PVNK01000116">
    <property type="protein sequence ID" value="PRQ02494.1"/>
    <property type="molecule type" value="Genomic_DNA"/>
</dbReference>
<dbReference type="CDD" id="cd14014">
    <property type="entry name" value="STKc_PknB_like"/>
    <property type="match status" value="1"/>
</dbReference>
<protein>
    <recommendedName>
        <fullName evidence="1">non-specific serine/threonine protein kinase</fullName>
        <ecNumber evidence="1">2.7.11.1</ecNumber>
    </recommendedName>
</protein>
<feature type="transmembrane region" description="Helical" evidence="7">
    <location>
        <begin position="345"/>
        <end position="364"/>
    </location>
</feature>
<dbReference type="Gene3D" id="3.30.200.20">
    <property type="entry name" value="Phosphorylase Kinase, domain 1"/>
    <property type="match status" value="1"/>
</dbReference>
<dbReference type="SMART" id="SM00220">
    <property type="entry name" value="S_TKc"/>
    <property type="match status" value="1"/>
</dbReference>
<dbReference type="PROSITE" id="PS00108">
    <property type="entry name" value="PROTEIN_KINASE_ST"/>
    <property type="match status" value="1"/>
</dbReference>
<dbReference type="InterPro" id="IPR011009">
    <property type="entry name" value="Kinase-like_dom_sf"/>
</dbReference>
<sequence length="484" mass="52081">MTQRSVPEPREPVPCGMASPFTPGSLPGSLPSSWGPLVDEGRALPVERAARLVAARLGISIGDAADQLNALPSRHRYLLLQQIASTHRSVVYAAVDRALVREVAIKLHLDQDEHAQRGVMTEVRTMSELEHANIVRVFDVEQQDGWLYSVTELCDADMHAWSEGREWTEIIARVLEAGAGLAHVHAAGFVHGDVKPTNIMIKDGLAKLGDFGFATKPRLGPAPYVVGTPGFIAPEVAAGERCASGDVFALAASAWACLFEGLPFGTPPPRASAEASVLVSIERAIRGELAQPKRVPAGMSRSIVAVIERDLHPDPRERPGLGEWLAELSFVLRAVERMRKLRRSWPAVVGGVVVIGLLGVGGYASSRSDREREDSSVDESTQELALDDQGPRNPGDEALEAARAGDSEAVLAALNRALADFDEFSAQEQVRLADLATSSAEELEQHSKDGVPELAWTFAAIFHRRVGQTAQAEAAWAAARGERP</sequence>
<keyword evidence="7" id="KW-0812">Transmembrane</keyword>
<reference evidence="9 10" key="1">
    <citation type="submission" date="2018-03" db="EMBL/GenBank/DDBJ databases">
        <title>Draft Genome Sequences of the Obligatory Marine Myxobacteria Enhygromyxa salina SWB005.</title>
        <authorList>
            <person name="Poehlein A."/>
            <person name="Moghaddam J.A."/>
            <person name="Harms H."/>
            <person name="Alanjari M."/>
            <person name="Koenig G.M."/>
            <person name="Daniel R."/>
            <person name="Schaeberle T.F."/>
        </authorList>
    </citation>
    <scope>NUCLEOTIDE SEQUENCE [LARGE SCALE GENOMIC DNA]</scope>
    <source>
        <strain evidence="9 10">SWB005</strain>
    </source>
</reference>
<dbReference type="InterPro" id="IPR008271">
    <property type="entry name" value="Ser/Thr_kinase_AS"/>
</dbReference>
<keyword evidence="3" id="KW-0547">Nucleotide-binding</keyword>
<dbReference type="PANTHER" id="PTHR43671:SF13">
    <property type="entry name" value="SERINE_THREONINE-PROTEIN KINASE NEK2"/>
    <property type="match status" value="1"/>
</dbReference>
<keyword evidence="10" id="KW-1185">Reference proteome</keyword>
<name>A0A2S9YBK8_9BACT</name>
<keyword evidence="7" id="KW-1133">Transmembrane helix</keyword>
<keyword evidence="7" id="KW-0472">Membrane</keyword>
<feature type="domain" description="Protein kinase" evidence="8">
    <location>
        <begin position="77"/>
        <end position="331"/>
    </location>
</feature>
<dbReference type="GO" id="GO:0004674">
    <property type="term" value="F:protein serine/threonine kinase activity"/>
    <property type="evidence" value="ECO:0007669"/>
    <property type="project" value="UniProtKB-EC"/>
</dbReference>
<evidence type="ECO:0000256" key="3">
    <source>
        <dbReference type="ARBA" id="ARBA00022741"/>
    </source>
</evidence>
<keyword evidence="2 9" id="KW-0808">Transferase</keyword>
<organism evidence="9 10">
    <name type="scientific">Enhygromyxa salina</name>
    <dbReference type="NCBI Taxonomy" id="215803"/>
    <lineage>
        <taxon>Bacteria</taxon>
        <taxon>Pseudomonadati</taxon>
        <taxon>Myxococcota</taxon>
        <taxon>Polyangia</taxon>
        <taxon>Nannocystales</taxon>
        <taxon>Nannocystaceae</taxon>
        <taxon>Enhygromyxa</taxon>
    </lineage>
</organism>
<dbReference type="InterPro" id="IPR050660">
    <property type="entry name" value="NEK_Ser/Thr_kinase"/>
</dbReference>
<evidence type="ECO:0000313" key="9">
    <source>
        <dbReference type="EMBL" id="PRQ02494.1"/>
    </source>
</evidence>
<dbReference type="Pfam" id="PF00069">
    <property type="entry name" value="Pkinase"/>
    <property type="match status" value="1"/>
</dbReference>
<dbReference type="SUPFAM" id="SSF56112">
    <property type="entry name" value="Protein kinase-like (PK-like)"/>
    <property type="match status" value="1"/>
</dbReference>
<dbReference type="PROSITE" id="PS50011">
    <property type="entry name" value="PROTEIN_KINASE_DOM"/>
    <property type="match status" value="1"/>
</dbReference>